<feature type="transmembrane region" description="Helical" evidence="17">
    <location>
        <begin position="239"/>
        <end position="259"/>
    </location>
</feature>
<evidence type="ECO:0000256" key="8">
    <source>
        <dbReference type="ARBA" id="ARBA00022989"/>
    </source>
</evidence>
<feature type="transmembrane region" description="Helical" evidence="17">
    <location>
        <begin position="188"/>
        <end position="206"/>
    </location>
</feature>
<dbReference type="InterPro" id="IPR036739">
    <property type="entry name" value="SLC41_membr_dom_sf"/>
</dbReference>
<evidence type="ECO:0000256" key="15">
    <source>
        <dbReference type="ARBA" id="ARBA00036293"/>
    </source>
</evidence>
<keyword evidence="3 17" id="KW-0813">Transport</keyword>
<comment type="function">
    <text evidence="17">Acts as a magnesium transporter.</text>
</comment>
<dbReference type="GO" id="GO:0005886">
    <property type="term" value="C:plasma membrane"/>
    <property type="evidence" value="ECO:0007669"/>
    <property type="project" value="UniProtKB-SubCell"/>
</dbReference>
<feature type="transmembrane region" description="Helical" evidence="17">
    <location>
        <begin position="212"/>
        <end position="232"/>
    </location>
</feature>
<evidence type="ECO:0000256" key="1">
    <source>
        <dbReference type="ARBA" id="ARBA00004651"/>
    </source>
</evidence>
<reference evidence="19 20" key="1">
    <citation type="submission" date="2021-07" db="EMBL/GenBank/DDBJ databases">
        <authorList>
            <person name="Imarazene B."/>
            <person name="Zahm M."/>
            <person name="Klopp C."/>
            <person name="Cabau C."/>
            <person name="Beille S."/>
            <person name="Jouanno E."/>
            <person name="Castinel A."/>
            <person name="Lluch J."/>
            <person name="Gil L."/>
            <person name="Kuchtly C."/>
            <person name="Lopez Roques C."/>
            <person name="Donnadieu C."/>
            <person name="Parrinello H."/>
            <person name="Journot L."/>
            <person name="Du K."/>
            <person name="Schartl M."/>
            <person name="Retaux S."/>
            <person name="Guiguen Y."/>
        </authorList>
    </citation>
    <scope>NUCLEOTIDE SEQUENCE [LARGE SCALE GENOMIC DNA]</scope>
    <source>
        <strain evidence="19">Pach_M1</strain>
        <tissue evidence="19">Testis</tissue>
    </source>
</reference>
<accession>A0A8T2MC73</accession>
<dbReference type="EMBL" id="JAICCE010000002">
    <property type="protein sequence ID" value="KAG9280937.1"/>
    <property type="molecule type" value="Genomic_DNA"/>
</dbReference>
<comment type="function">
    <text evidence="16">Acts as a plasma-membrane magnesium transporter. Can also mediate the transport of other divalent metal cations in an order of Ba(2+) &gt; Ni(2+) &gt; Co(2+) &gt; Fe(2+) &gt; Mn(2+).</text>
</comment>
<feature type="domain" description="SLC41A/MgtE integral membrane" evidence="18">
    <location>
        <begin position="371"/>
        <end position="513"/>
    </location>
</feature>
<evidence type="ECO:0000256" key="7">
    <source>
        <dbReference type="ARBA" id="ARBA00022842"/>
    </source>
</evidence>
<keyword evidence="8 17" id="KW-1133">Transmembrane helix</keyword>
<feature type="transmembrane region" description="Helical" evidence="17">
    <location>
        <begin position="460"/>
        <end position="484"/>
    </location>
</feature>
<dbReference type="GO" id="GO:0008324">
    <property type="term" value="F:monoatomic cation transmembrane transporter activity"/>
    <property type="evidence" value="ECO:0007669"/>
    <property type="project" value="UniProtKB-UniRule"/>
</dbReference>
<evidence type="ECO:0000256" key="4">
    <source>
        <dbReference type="ARBA" id="ARBA00022475"/>
    </source>
</evidence>
<feature type="transmembrane region" description="Helical" evidence="17">
    <location>
        <begin position="98"/>
        <end position="121"/>
    </location>
</feature>
<keyword evidence="4" id="KW-1003">Cell membrane</keyword>
<feature type="transmembrane region" description="Helical" evidence="17">
    <location>
        <begin position="271"/>
        <end position="292"/>
    </location>
</feature>
<dbReference type="Proteomes" id="UP000752171">
    <property type="component" value="Unassembled WGS sequence"/>
</dbReference>
<evidence type="ECO:0000256" key="14">
    <source>
        <dbReference type="ARBA" id="ARBA00036245"/>
    </source>
</evidence>
<keyword evidence="10 17" id="KW-0472">Membrane</keyword>
<comment type="subcellular location">
    <subcellularLocation>
        <location evidence="1">Cell membrane</location>
        <topology evidence="1">Multi-pass membrane protein</topology>
    </subcellularLocation>
    <subcellularLocation>
        <location evidence="17">Membrane</location>
        <topology evidence="17">Multi-pass membrane protein</topology>
    </subcellularLocation>
</comment>
<evidence type="ECO:0000313" key="20">
    <source>
        <dbReference type="Proteomes" id="UP000752171"/>
    </source>
</evidence>
<dbReference type="FunFam" id="1.10.357.20:FF:000002">
    <property type="entry name" value="Solute carrier family 41, member 2"/>
    <property type="match status" value="1"/>
</dbReference>
<dbReference type="PANTHER" id="PTHR16228">
    <property type="entry name" value="DIVALENT CATION TRANSPORTER SOLUTE CARRIER FAMILY 41"/>
    <property type="match status" value="1"/>
</dbReference>
<sequence length="530" mass="57360">MDSCSDPEQQNGNLELTELEASNVECEIMPSLCDGRPDGSKGFTPSINGHVSKELTESDPLLSNGRLWTSNVSGPVPQQCEEQRPVCVQSKPNESVCVMVLQILVPFLLAGLGTVMAGMLLDVVQHWSVFQKITEIFILVPALLGLKGNLEMTLASRLSTAVNIGKMNSSKEKWNLIIGNLALKQVQATGLGFLAALAASALGWVLDKKLVINYAALLCCSSVVTAFTASLLQGKNTIFAIKSTMQNGLFCIIMVGVIIGSKRAGINPDNIATPIAASFGDLITLGLLAVISQGFFNCMERCPYVAYVVCAFFLCLTPVWVIMSFRHTESRKLLYCGWEPIITAMVISSLGGLILDRAMTDPNLMGLVVYTPVINGVGGNLVAIQSSRIATYLHSTCSLGKLPEDTKSCYCPFRTFYGKGPNSRTSQVLLLLAIPGHVLFLYIINLMQGGHTIPTPVFTALYLAAAFTQVFLLLCIADWMVHCLWRYGRDPDSFSIPYLTALGDLLGTGLLALCFRLLQVISDVDDHLGD</sequence>
<comment type="catalytic activity">
    <reaction evidence="12">
        <text>Mn(2+)(in) = Mn(2+)(out)</text>
        <dbReference type="Rhea" id="RHEA:28699"/>
        <dbReference type="ChEBI" id="CHEBI:29035"/>
    </reaction>
</comment>
<dbReference type="InterPro" id="IPR045349">
    <property type="entry name" value="SLC41A1-3"/>
</dbReference>
<gene>
    <name evidence="19" type="primary">SLC41A2</name>
    <name evidence="19" type="ORF">AMEX_G3697</name>
</gene>
<protein>
    <recommendedName>
        <fullName evidence="17">Solute carrier family 41 member</fullName>
    </recommendedName>
</protein>
<keyword evidence="9 17" id="KW-0406">Ion transport</keyword>
<dbReference type="GO" id="GO:0022890">
    <property type="term" value="F:inorganic cation transmembrane transporter activity"/>
    <property type="evidence" value="ECO:0007669"/>
    <property type="project" value="UniProtKB-UniRule"/>
</dbReference>
<dbReference type="GO" id="GO:0030001">
    <property type="term" value="P:metal ion transport"/>
    <property type="evidence" value="ECO:0007669"/>
    <property type="project" value="UniProtKB-UniRule"/>
</dbReference>
<dbReference type="SUPFAM" id="SSF161093">
    <property type="entry name" value="MgtE membrane domain-like"/>
    <property type="match status" value="2"/>
</dbReference>
<feature type="transmembrane region" description="Helical" evidence="17">
    <location>
        <begin position="428"/>
        <end position="448"/>
    </location>
</feature>
<keyword evidence="5 17" id="KW-0812">Transmembrane</keyword>
<dbReference type="Gene3D" id="1.10.357.20">
    <property type="entry name" value="SLC41 divalent cation transporters, integral membrane domain"/>
    <property type="match status" value="2"/>
</dbReference>
<evidence type="ECO:0000256" key="5">
    <source>
        <dbReference type="ARBA" id="ARBA00022692"/>
    </source>
</evidence>
<comment type="caution">
    <text evidence="19">The sequence shown here is derived from an EMBL/GenBank/DDBJ whole genome shotgun (WGS) entry which is preliminary data.</text>
</comment>
<dbReference type="AlphaFoldDB" id="A0A8T2MC73"/>
<evidence type="ECO:0000256" key="9">
    <source>
        <dbReference type="ARBA" id="ARBA00023065"/>
    </source>
</evidence>
<name>A0A8T2MC73_ASTMX</name>
<comment type="similarity">
    <text evidence="2 17">Belongs to the SLC41A transporter family.</text>
</comment>
<evidence type="ECO:0000256" key="12">
    <source>
        <dbReference type="ARBA" id="ARBA00036173"/>
    </source>
</evidence>
<evidence type="ECO:0000256" key="13">
    <source>
        <dbReference type="ARBA" id="ARBA00036243"/>
    </source>
</evidence>
<dbReference type="FunFam" id="1.10.357.20:FF:000001">
    <property type="entry name" value="Solute carrier family 41 member 2"/>
    <property type="match status" value="1"/>
</dbReference>
<comment type="catalytic activity">
    <reaction evidence="11">
        <text>Mg(2+)(in) = Mg(2+)(out)</text>
        <dbReference type="Rhea" id="RHEA:29827"/>
        <dbReference type="ChEBI" id="CHEBI:18420"/>
    </reaction>
</comment>
<evidence type="ECO:0000313" key="19">
    <source>
        <dbReference type="EMBL" id="KAG9280937.1"/>
    </source>
</evidence>
<keyword evidence="7 17" id="KW-0460">Magnesium</keyword>
<dbReference type="InterPro" id="IPR006667">
    <property type="entry name" value="SLC41_membr_dom"/>
</dbReference>
<feature type="transmembrane region" description="Helical" evidence="17">
    <location>
        <begin position="337"/>
        <end position="355"/>
    </location>
</feature>
<keyword evidence="6" id="KW-0677">Repeat</keyword>
<feature type="transmembrane region" description="Helical" evidence="17">
    <location>
        <begin position="496"/>
        <end position="518"/>
    </location>
</feature>
<evidence type="ECO:0000256" key="17">
    <source>
        <dbReference type="RuleBase" id="RU369007"/>
    </source>
</evidence>
<dbReference type="Pfam" id="PF01769">
    <property type="entry name" value="MgtE"/>
    <property type="match status" value="2"/>
</dbReference>
<evidence type="ECO:0000256" key="3">
    <source>
        <dbReference type="ARBA" id="ARBA00022448"/>
    </source>
</evidence>
<evidence type="ECO:0000256" key="2">
    <source>
        <dbReference type="ARBA" id="ARBA00009749"/>
    </source>
</evidence>
<dbReference type="PANTHER" id="PTHR16228:SF25">
    <property type="entry name" value="SOLUTE CARRIER FAMILY 41 MEMBER 2"/>
    <property type="match status" value="1"/>
</dbReference>
<proteinExistence type="inferred from homology"/>
<comment type="catalytic activity">
    <reaction evidence="14">
        <text>Co(2+)(in) = Co(2+)(out)</text>
        <dbReference type="Rhea" id="RHEA:28578"/>
        <dbReference type="ChEBI" id="CHEBI:48828"/>
    </reaction>
</comment>
<evidence type="ECO:0000259" key="18">
    <source>
        <dbReference type="Pfam" id="PF01769"/>
    </source>
</evidence>
<evidence type="ECO:0000256" key="11">
    <source>
        <dbReference type="ARBA" id="ARBA00034269"/>
    </source>
</evidence>
<feature type="domain" description="SLC41A/MgtE integral membrane" evidence="18">
    <location>
        <begin position="140"/>
        <end position="291"/>
    </location>
</feature>
<evidence type="ECO:0000256" key="6">
    <source>
        <dbReference type="ARBA" id="ARBA00022737"/>
    </source>
</evidence>
<evidence type="ECO:0000256" key="16">
    <source>
        <dbReference type="ARBA" id="ARBA00046252"/>
    </source>
</evidence>
<comment type="catalytic activity">
    <reaction evidence="13">
        <text>Fe(2+)(in) = Fe(2+)(out)</text>
        <dbReference type="Rhea" id="RHEA:28486"/>
        <dbReference type="ChEBI" id="CHEBI:29033"/>
    </reaction>
</comment>
<comment type="catalytic activity">
    <reaction evidence="15">
        <text>Ni(2+)(in) = Ni(2+)(out)</text>
        <dbReference type="Rhea" id="RHEA:29831"/>
        <dbReference type="ChEBI" id="CHEBI:49786"/>
    </reaction>
</comment>
<feature type="transmembrane region" description="Helical" evidence="17">
    <location>
        <begin position="304"/>
        <end position="325"/>
    </location>
</feature>
<organism evidence="19 20">
    <name type="scientific">Astyanax mexicanus</name>
    <name type="common">Blind cave fish</name>
    <name type="synonym">Astyanax fasciatus mexicanus</name>
    <dbReference type="NCBI Taxonomy" id="7994"/>
    <lineage>
        <taxon>Eukaryota</taxon>
        <taxon>Metazoa</taxon>
        <taxon>Chordata</taxon>
        <taxon>Craniata</taxon>
        <taxon>Vertebrata</taxon>
        <taxon>Euteleostomi</taxon>
        <taxon>Actinopterygii</taxon>
        <taxon>Neopterygii</taxon>
        <taxon>Teleostei</taxon>
        <taxon>Ostariophysi</taxon>
        <taxon>Characiformes</taxon>
        <taxon>Characoidei</taxon>
        <taxon>Acestrorhamphidae</taxon>
        <taxon>Acestrorhamphinae</taxon>
        <taxon>Astyanax</taxon>
    </lineage>
</organism>
<evidence type="ECO:0000256" key="10">
    <source>
        <dbReference type="ARBA" id="ARBA00023136"/>
    </source>
</evidence>